<sequence length="93" mass="9914">MHPGAHVGSATTRPVTSQTGAIRGANCITLRHLITFITCGLRLVRVLAAYPTSSHPLYHPITPSIYYLIPHHTTTASPSPPSPPCVTRVYSAG</sequence>
<evidence type="ECO:0000313" key="1">
    <source>
        <dbReference type="EMBL" id="MPC85203.1"/>
    </source>
</evidence>
<gene>
    <name evidence="1" type="ORF">E2C01_079966</name>
</gene>
<name>A0A5B7IS60_PORTR</name>
<dbReference type="EMBL" id="VSRR010067659">
    <property type="protein sequence ID" value="MPC85203.1"/>
    <property type="molecule type" value="Genomic_DNA"/>
</dbReference>
<evidence type="ECO:0000313" key="2">
    <source>
        <dbReference type="Proteomes" id="UP000324222"/>
    </source>
</evidence>
<organism evidence="1 2">
    <name type="scientific">Portunus trituberculatus</name>
    <name type="common">Swimming crab</name>
    <name type="synonym">Neptunus trituberculatus</name>
    <dbReference type="NCBI Taxonomy" id="210409"/>
    <lineage>
        <taxon>Eukaryota</taxon>
        <taxon>Metazoa</taxon>
        <taxon>Ecdysozoa</taxon>
        <taxon>Arthropoda</taxon>
        <taxon>Crustacea</taxon>
        <taxon>Multicrustacea</taxon>
        <taxon>Malacostraca</taxon>
        <taxon>Eumalacostraca</taxon>
        <taxon>Eucarida</taxon>
        <taxon>Decapoda</taxon>
        <taxon>Pleocyemata</taxon>
        <taxon>Brachyura</taxon>
        <taxon>Eubrachyura</taxon>
        <taxon>Portunoidea</taxon>
        <taxon>Portunidae</taxon>
        <taxon>Portuninae</taxon>
        <taxon>Portunus</taxon>
    </lineage>
</organism>
<accession>A0A5B7IS60</accession>
<keyword evidence="2" id="KW-1185">Reference proteome</keyword>
<protein>
    <submittedName>
        <fullName evidence="1">Uncharacterized protein</fullName>
    </submittedName>
</protein>
<reference evidence="1 2" key="1">
    <citation type="submission" date="2019-05" db="EMBL/GenBank/DDBJ databases">
        <title>Another draft genome of Portunus trituberculatus and its Hox gene families provides insights of decapod evolution.</title>
        <authorList>
            <person name="Jeong J.-H."/>
            <person name="Song I."/>
            <person name="Kim S."/>
            <person name="Choi T."/>
            <person name="Kim D."/>
            <person name="Ryu S."/>
            <person name="Kim W."/>
        </authorList>
    </citation>
    <scope>NUCLEOTIDE SEQUENCE [LARGE SCALE GENOMIC DNA]</scope>
    <source>
        <tissue evidence="1">Muscle</tissue>
    </source>
</reference>
<dbReference type="Proteomes" id="UP000324222">
    <property type="component" value="Unassembled WGS sequence"/>
</dbReference>
<dbReference type="AlphaFoldDB" id="A0A5B7IS60"/>
<comment type="caution">
    <text evidence="1">The sequence shown here is derived from an EMBL/GenBank/DDBJ whole genome shotgun (WGS) entry which is preliminary data.</text>
</comment>
<proteinExistence type="predicted"/>